<evidence type="ECO:0000313" key="9">
    <source>
        <dbReference type="Proteomes" id="UP000014760"/>
    </source>
</evidence>
<feature type="coiled-coil region" evidence="4">
    <location>
        <begin position="471"/>
        <end position="517"/>
    </location>
</feature>
<dbReference type="GO" id="GO:0042393">
    <property type="term" value="F:histone binding"/>
    <property type="evidence" value="ECO:0007669"/>
    <property type="project" value="TreeGrafter"/>
</dbReference>
<evidence type="ECO:0000313" key="8">
    <source>
        <dbReference type="EnsemblMetazoa" id="CapteP215733"/>
    </source>
</evidence>
<feature type="compositionally biased region" description="Polar residues" evidence="5">
    <location>
        <begin position="102"/>
        <end position="118"/>
    </location>
</feature>
<accession>R7VB03</accession>
<dbReference type="PANTHER" id="PTHR22691:SF8">
    <property type="entry name" value="PROTEIN SPT2 HOMOLOG"/>
    <property type="match status" value="1"/>
</dbReference>
<gene>
    <name evidence="7" type="ORF">CAPTEDRAFT_215733</name>
</gene>
<feature type="compositionally biased region" description="Basic and acidic residues" evidence="5">
    <location>
        <begin position="26"/>
        <end position="35"/>
    </location>
</feature>
<feature type="domain" description="SPT2 homolog N-terminal" evidence="6">
    <location>
        <begin position="1"/>
        <end position="90"/>
    </location>
</feature>
<feature type="compositionally biased region" description="Basic and acidic residues" evidence="5">
    <location>
        <begin position="138"/>
        <end position="161"/>
    </location>
</feature>
<reference evidence="8" key="3">
    <citation type="submission" date="2015-06" db="UniProtKB">
        <authorList>
            <consortium name="EnsemblMetazoa"/>
        </authorList>
    </citation>
    <scope>IDENTIFICATION</scope>
</reference>
<feature type="compositionally biased region" description="Basic and acidic residues" evidence="5">
    <location>
        <begin position="256"/>
        <end position="294"/>
    </location>
</feature>
<evidence type="ECO:0000256" key="1">
    <source>
        <dbReference type="ARBA" id="ARBA00006461"/>
    </source>
</evidence>
<evidence type="ECO:0000256" key="3">
    <source>
        <dbReference type="ARBA" id="ARBA00023054"/>
    </source>
</evidence>
<feature type="compositionally biased region" description="Basic and acidic residues" evidence="5">
    <location>
        <begin position="332"/>
        <end position="347"/>
    </location>
</feature>
<dbReference type="OMA" id="LDMQIRY"/>
<dbReference type="FunCoup" id="R7VB03">
    <property type="interactions" value="842"/>
</dbReference>
<reference evidence="9" key="1">
    <citation type="submission" date="2012-12" db="EMBL/GenBank/DDBJ databases">
        <authorList>
            <person name="Hellsten U."/>
            <person name="Grimwood J."/>
            <person name="Chapman J.A."/>
            <person name="Shapiro H."/>
            <person name="Aerts A."/>
            <person name="Otillar R.P."/>
            <person name="Terry A.Y."/>
            <person name="Boore J.L."/>
            <person name="Simakov O."/>
            <person name="Marletaz F."/>
            <person name="Cho S.-J."/>
            <person name="Edsinger-Gonzales E."/>
            <person name="Havlak P."/>
            <person name="Kuo D.-H."/>
            <person name="Larsson T."/>
            <person name="Lv J."/>
            <person name="Arendt D."/>
            <person name="Savage R."/>
            <person name="Osoegawa K."/>
            <person name="de Jong P."/>
            <person name="Lindberg D.R."/>
            <person name="Seaver E.C."/>
            <person name="Weisblat D.A."/>
            <person name="Putnam N.H."/>
            <person name="Grigoriev I.V."/>
            <person name="Rokhsar D.S."/>
        </authorList>
    </citation>
    <scope>NUCLEOTIDE SEQUENCE</scope>
    <source>
        <strain evidence="9">I ESC-2004</strain>
    </source>
</reference>
<reference evidence="7 9" key="2">
    <citation type="journal article" date="2013" name="Nature">
        <title>Insights into bilaterian evolution from three spiralian genomes.</title>
        <authorList>
            <person name="Simakov O."/>
            <person name="Marletaz F."/>
            <person name="Cho S.J."/>
            <person name="Edsinger-Gonzales E."/>
            <person name="Havlak P."/>
            <person name="Hellsten U."/>
            <person name="Kuo D.H."/>
            <person name="Larsson T."/>
            <person name="Lv J."/>
            <person name="Arendt D."/>
            <person name="Savage R."/>
            <person name="Osoegawa K."/>
            <person name="de Jong P."/>
            <person name="Grimwood J."/>
            <person name="Chapman J.A."/>
            <person name="Shapiro H."/>
            <person name="Aerts A."/>
            <person name="Otillar R.P."/>
            <person name="Terry A.Y."/>
            <person name="Boore J.L."/>
            <person name="Grigoriev I.V."/>
            <person name="Lindberg D.R."/>
            <person name="Seaver E.C."/>
            <person name="Weisblat D.A."/>
            <person name="Putnam N.H."/>
            <person name="Rokhsar D.S."/>
        </authorList>
    </citation>
    <scope>NUCLEOTIDE SEQUENCE</scope>
    <source>
        <strain evidence="7 9">I ESC-2004</strain>
    </source>
</reference>
<sequence length="527" mass="60194">MDYSRVISKASTNEGAAKKNPSTGKVDSRKSHTEKPAIPQSGAVKAFLQKREEQEKRQAEEAKRKKAALIAARVEANTAKTTRAMSSRTKDNLKVFEFGGKTETTTAQKPKQTGNQENVEPELDTVEFGGKSKRRVARMSDAEILETRKRLEATRRSEAAKKNGSSSDSDKKVENKCGVLTSRRSSSNNTSSTPKSSCSFKTNNHKSSHHLQKEKHKDRKKEKEKKKEKPKVAKRNQGPPMSFEQLMSIASTNQDKSADGVEKATEKPKDKPQRPMTQEEKDRIERRKSKEYQHWLKHGGKMPALPLHDKKTRGRPEPSSKAPSSVNPRPQKPMEKLKVEEVAEKKMKATRPQKNGHSAVGSNSSSKYGIVNEIVISCGRDNSRKRPSHDDDDDDDDDAEKPQSTWDRIYNKVHKPKAPAKRQRIESEDEMDEYEDDFVEEDDDDFIDDSEAVDYSSAIRDIFGYDKRKYRNEREDDIRDMETNFAQISREEKISARIGLKEDLEDIKREQKELRMKALLKKKRGRY</sequence>
<name>R7VB03_CAPTE</name>
<dbReference type="EMBL" id="KB293569">
    <property type="protein sequence ID" value="ELU15789.1"/>
    <property type="molecule type" value="Genomic_DNA"/>
</dbReference>
<dbReference type="SMART" id="SM00784">
    <property type="entry name" value="SPT2"/>
    <property type="match status" value="1"/>
</dbReference>
<organism evidence="7">
    <name type="scientific">Capitella teleta</name>
    <name type="common">Polychaete worm</name>
    <dbReference type="NCBI Taxonomy" id="283909"/>
    <lineage>
        <taxon>Eukaryota</taxon>
        <taxon>Metazoa</taxon>
        <taxon>Spiralia</taxon>
        <taxon>Lophotrochozoa</taxon>
        <taxon>Annelida</taxon>
        <taxon>Polychaeta</taxon>
        <taxon>Sedentaria</taxon>
        <taxon>Scolecida</taxon>
        <taxon>Capitellidae</taxon>
        <taxon>Capitella</taxon>
    </lineage>
</organism>
<protein>
    <recommendedName>
        <fullName evidence="2">Protein SPT2 homolog</fullName>
    </recommendedName>
</protein>
<feature type="compositionally biased region" description="Basic and acidic residues" evidence="5">
    <location>
        <begin position="49"/>
        <end position="63"/>
    </location>
</feature>
<dbReference type="GO" id="GO:0005730">
    <property type="term" value="C:nucleolus"/>
    <property type="evidence" value="ECO:0007669"/>
    <property type="project" value="TreeGrafter"/>
</dbReference>
<dbReference type="GO" id="GO:0003677">
    <property type="term" value="F:DNA binding"/>
    <property type="evidence" value="ECO:0007669"/>
    <property type="project" value="TreeGrafter"/>
</dbReference>
<feature type="compositionally biased region" description="Acidic residues" evidence="5">
    <location>
        <begin position="390"/>
        <end position="399"/>
    </location>
</feature>
<dbReference type="PANTHER" id="PTHR22691">
    <property type="entry name" value="YEAST SPT2-RELATED"/>
    <property type="match status" value="1"/>
</dbReference>
<dbReference type="Pfam" id="PF08243">
    <property type="entry name" value="SPT2"/>
    <property type="match status" value="1"/>
</dbReference>
<feature type="compositionally biased region" description="Basic residues" evidence="5">
    <location>
        <begin position="203"/>
        <end position="224"/>
    </location>
</feature>
<dbReference type="HOGENOM" id="CLU_555813_0_0_1"/>
<feature type="compositionally biased region" description="Polar residues" evidence="5">
    <location>
        <begin position="9"/>
        <end position="25"/>
    </location>
</feature>
<dbReference type="STRING" id="283909.R7VB03"/>
<evidence type="ECO:0000256" key="5">
    <source>
        <dbReference type="SAM" id="MobiDB-lite"/>
    </source>
</evidence>
<dbReference type="InterPro" id="IPR013256">
    <property type="entry name" value="Chromatin_SPT2"/>
</dbReference>
<feature type="compositionally biased region" description="Basic residues" evidence="5">
    <location>
        <begin position="411"/>
        <end position="422"/>
    </location>
</feature>
<proteinExistence type="inferred from homology"/>
<keyword evidence="9" id="KW-1185">Reference proteome</keyword>
<dbReference type="OrthoDB" id="6259853at2759"/>
<dbReference type="InterPro" id="IPR054552">
    <property type="entry name" value="SPT2_N"/>
</dbReference>
<feature type="compositionally biased region" description="Polar residues" evidence="5">
    <location>
        <begin position="78"/>
        <end position="87"/>
    </location>
</feature>
<evidence type="ECO:0000256" key="2">
    <source>
        <dbReference type="ARBA" id="ARBA00013786"/>
    </source>
</evidence>
<dbReference type="EnsemblMetazoa" id="CapteT215733">
    <property type="protein sequence ID" value="CapteP215733"/>
    <property type="gene ID" value="CapteG215733"/>
</dbReference>
<feature type="region of interest" description="Disordered" evidence="5">
    <location>
        <begin position="78"/>
        <end position="434"/>
    </location>
</feature>
<comment type="similarity">
    <text evidence="1">Belongs to the SPT2 family.</text>
</comment>
<dbReference type="EMBL" id="AMQN01004447">
    <property type="status" value="NOT_ANNOTATED_CDS"/>
    <property type="molecule type" value="Genomic_DNA"/>
</dbReference>
<evidence type="ECO:0000313" key="7">
    <source>
        <dbReference type="EMBL" id="ELU15789.1"/>
    </source>
</evidence>
<feature type="region of interest" description="Disordered" evidence="5">
    <location>
        <begin position="1"/>
        <end position="64"/>
    </location>
</feature>
<feature type="compositionally biased region" description="Polar residues" evidence="5">
    <location>
        <begin position="352"/>
        <end position="367"/>
    </location>
</feature>
<evidence type="ECO:0000259" key="6">
    <source>
        <dbReference type="Pfam" id="PF22878"/>
    </source>
</evidence>
<dbReference type="GO" id="GO:0006360">
    <property type="term" value="P:transcription by RNA polymerase I"/>
    <property type="evidence" value="ECO:0007669"/>
    <property type="project" value="TreeGrafter"/>
</dbReference>
<keyword evidence="3 4" id="KW-0175">Coiled coil</keyword>
<evidence type="ECO:0000256" key="4">
    <source>
        <dbReference type="SAM" id="Coils"/>
    </source>
</evidence>
<dbReference type="Pfam" id="PF22878">
    <property type="entry name" value="SPT2_N"/>
    <property type="match status" value="1"/>
</dbReference>
<dbReference type="Proteomes" id="UP000014760">
    <property type="component" value="Unassembled WGS sequence"/>
</dbReference>
<feature type="compositionally biased region" description="Low complexity" evidence="5">
    <location>
        <begin position="181"/>
        <end position="202"/>
    </location>
</feature>
<dbReference type="GO" id="GO:0006334">
    <property type="term" value="P:nucleosome assembly"/>
    <property type="evidence" value="ECO:0007669"/>
    <property type="project" value="TreeGrafter"/>
</dbReference>
<dbReference type="AlphaFoldDB" id="R7VB03"/>